<name>A0A7R9JRA7_TIMGE</name>
<dbReference type="AlphaFoldDB" id="A0A7R9JRA7"/>
<protein>
    <submittedName>
        <fullName evidence="1">Uncharacterized protein</fullName>
    </submittedName>
</protein>
<organism evidence="1">
    <name type="scientific">Timema genevievae</name>
    <name type="common">Walking stick</name>
    <dbReference type="NCBI Taxonomy" id="629358"/>
    <lineage>
        <taxon>Eukaryota</taxon>
        <taxon>Metazoa</taxon>
        <taxon>Ecdysozoa</taxon>
        <taxon>Arthropoda</taxon>
        <taxon>Hexapoda</taxon>
        <taxon>Insecta</taxon>
        <taxon>Pterygota</taxon>
        <taxon>Neoptera</taxon>
        <taxon>Polyneoptera</taxon>
        <taxon>Phasmatodea</taxon>
        <taxon>Timematodea</taxon>
        <taxon>Timematoidea</taxon>
        <taxon>Timematidae</taxon>
        <taxon>Timema</taxon>
    </lineage>
</organism>
<proteinExistence type="predicted"/>
<sequence>MINCPNHSTWRLEQQVSRMCTHLSEHDQLSEPFNVEARTTGGAVELIASHLLLLVCAVTSLGITATGSSLVSSTTV</sequence>
<gene>
    <name evidence="1" type="ORF">TGEB3V08_LOCUS1941</name>
</gene>
<reference evidence="1" key="1">
    <citation type="submission" date="2020-11" db="EMBL/GenBank/DDBJ databases">
        <authorList>
            <person name="Tran Van P."/>
        </authorList>
    </citation>
    <scope>NUCLEOTIDE SEQUENCE</scope>
</reference>
<dbReference type="EMBL" id="OE839585">
    <property type="protein sequence ID" value="CAD7587780.1"/>
    <property type="molecule type" value="Genomic_DNA"/>
</dbReference>
<evidence type="ECO:0000313" key="1">
    <source>
        <dbReference type="EMBL" id="CAD7587780.1"/>
    </source>
</evidence>
<accession>A0A7R9JRA7</accession>